<comment type="caution">
    <text evidence="2">The sequence shown here is derived from an EMBL/GenBank/DDBJ whole genome shotgun (WGS) entry which is preliminary data.</text>
</comment>
<sequence length="105" mass="11431">GAMAGKVKDDNLRTGPTKPQGEIGQILGPRSPAMDDKDPLRPPAMQVCRQMMRRRHPAAKGKTHGRCLAQTIAPCEKDLLCLDSFRASARRPAEELESNAPRNSG</sequence>
<evidence type="ECO:0000313" key="3">
    <source>
        <dbReference type="Proteomes" id="UP000222310"/>
    </source>
</evidence>
<dbReference type="Proteomes" id="UP000222310">
    <property type="component" value="Unassembled WGS sequence"/>
</dbReference>
<name>A0A9Q5Z3Z6_NOSLI</name>
<organism evidence="2 3">
    <name type="scientific">Nostoc linckia z8</name>
    <dbReference type="NCBI Taxonomy" id="1628746"/>
    <lineage>
        <taxon>Bacteria</taxon>
        <taxon>Bacillati</taxon>
        <taxon>Cyanobacteriota</taxon>
        <taxon>Cyanophyceae</taxon>
        <taxon>Nostocales</taxon>
        <taxon>Nostocaceae</taxon>
        <taxon>Nostoc</taxon>
    </lineage>
</organism>
<dbReference type="EMBL" id="LAHD01000272">
    <property type="protein sequence ID" value="PHJ89006.1"/>
    <property type="molecule type" value="Genomic_DNA"/>
</dbReference>
<protein>
    <submittedName>
        <fullName evidence="2">Uncharacterized protein</fullName>
    </submittedName>
</protein>
<feature type="compositionally biased region" description="Basic and acidic residues" evidence="1">
    <location>
        <begin position="1"/>
        <end position="12"/>
    </location>
</feature>
<evidence type="ECO:0000256" key="1">
    <source>
        <dbReference type="SAM" id="MobiDB-lite"/>
    </source>
</evidence>
<feature type="region of interest" description="Disordered" evidence="1">
    <location>
        <begin position="1"/>
        <end position="42"/>
    </location>
</feature>
<reference evidence="2 3" key="1">
    <citation type="submission" date="2015-02" db="EMBL/GenBank/DDBJ databases">
        <title>Nostoc linckia genome annotation.</title>
        <authorList>
            <person name="Zhou Z."/>
        </authorList>
    </citation>
    <scope>NUCLEOTIDE SEQUENCE [LARGE SCALE GENOMIC DNA]</scope>
    <source>
        <strain evidence="3">z8</strain>
    </source>
</reference>
<dbReference type="AlphaFoldDB" id="A0A9Q5Z3Z6"/>
<proteinExistence type="predicted"/>
<feature type="non-terminal residue" evidence="2">
    <location>
        <position position="1"/>
    </location>
</feature>
<accession>A0A9Q5Z3Z6</accession>
<evidence type="ECO:0000313" key="2">
    <source>
        <dbReference type="EMBL" id="PHJ89006.1"/>
    </source>
</evidence>
<gene>
    <name evidence="2" type="ORF">VF08_37850</name>
</gene>